<comment type="caution">
    <text evidence="2">The sequence shown here is derived from an EMBL/GenBank/DDBJ whole genome shotgun (WGS) entry which is preliminary data.</text>
</comment>
<dbReference type="RefSeq" id="WP_209511351.1">
    <property type="nucleotide sequence ID" value="NZ_JAGGKS010000003.1"/>
</dbReference>
<dbReference type="Proteomes" id="UP001519342">
    <property type="component" value="Unassembled WGS sequence"/>
</dbReference>
<reference evidence="2 3" key="1">
    <citation type="submission" date="2021-03" db="EMBL/GenBank/DDBJ databases">
        <title>Genomic Encyclopedia of Type Strains, Phase IV (KMG-IV): sequencing the most valuable type-strain genomes for metagenomic binning, comparative biology and taxonomic classification.</title>
        <authorList>
            <person name="Goeker M."/>
        </authorList>
    </citation>
    <scope>NUCLEOTIDE SEQUENCE [LARGE SCALE GENOMIC DNA]</scope>
    <source>
        <strain evidence="2 3">DSM 24004</strain>
    </source>
</reference>
<dbReference type="InterPro" id="IPR011009">
    <property type="entry name" value="Kinase-like_dom_sf"/>
</dbReference>
<dbReference type="Gene3D" id="3.90.1200.10">
    <property type="match status" value="1"/>
</dbReference>
<sequence>MEIGNIDKMYDLCLNFGLGNVIADPIEVKGGLLHSMCKVTTDRGAFAVKCLNPAIMSRECALNNVINSEKISEILLELNIPAITAKKIYTKHVHQYKEQYYMFFNWFNGKSIYPPEINEKHCNAIGDIIGKIHNLDISVEGVEDKAEISTFYKWKEFLEMERKKKVIWDSVYEESLEDIMTWNQKVLNAKAILSKEKVISHRDLDPKNVMWQGNCPFIIDWEAAGYVNTYQELLEVLNYWADDGNGGLDKRLFMAILNKYKTHKSINNVNWDVVLDSGYEGMLGWLEYNIKRALGIEVSSEDEIMLGEQQVISTITELKRYQEKMSLLREWL</sequence>
<proteinExistence type="predicted"/>
<organism evidence="2 3">
    <name type="scientific">Sedimentibacter acidaminivorans</name>
    <dbReference type="NCBI Taxonomy" id="913099"/>
    <lineage>
        <taxon>Bacteria</taxon>
        <taxon>Bacillati</taxon>
        <taxon>Bacillota</taxon>
        <taxon>Tissierellia</taxon>
        <taxon>Sedimentibacter</taxon>
    </lineage>
</organism>
<dbReference type="InterPro" id="IPR002575">
    <property type="entry name" value="Aminoglycoside_PTrfase"/>
</dbReference>
<protein>
    <submittedName>
        <fullName evidence="2">Thiamine kinase-like enzyme</fullName>
    </submittedName>
</protein>
<gene>
    <name evidence="2" type="ORF">J2Z76_001488</name>
</gene>
<keyword evidence="3" id="KW-1185">Reference proteome</keyword>
<dbReference type="SUPFAM" id="SSF56112">
    <property type="entry name" value="Protein kinase-like (PK-like)"/>
    <property type="match status" value="1"/>
</dbReference>
<dbReference type="Pfam" id="PF01636">
    <property type="entry name" value="APH"/>
    <property type="match status" value="1"/>
</dbReference>
<dbReference type="EMBL" id="JAGGKS010000003">
    <property type="protein sequence ID" value="MBP1925629.1"/>
    <property type="molecule type" value="Genomic_DNA"/>
</dbReference>
<evidence type="ECO:0000259" key="1">
    <source>
        <dbReference type="Pfam" id="PF01636"/>
    </source>
</evidence>
<accession>A0ABS4GDA8</accession>
<evidence type="ECO:0000313" key="2">
    <source>
        <dbReference type="EMBL" id="MBP1925629.1"/>
    </source>
</evidence>
<name>A0ABS4GDA8_9FIRM</name>
<feature type="domain" description="Aminoglycoside phosphotransferase" evidence="1">
    <location>
        <begin position="91"/>
        <end position="255"/>
    </location>
</feature>
<evidence type="ECO:0000313" key="3">
    <source>
        <dbReference type="Proteomes" id="UP001519342"/>
    </source>
</evidence>